<dbReference type="OrthoDB" id="7459479at2759"/>
<reference evidence="15" key="1">
    <citation type="submission" date="2021-09" db="EMBL/GenBank/DDBJ databases">
        <authorList>
            <consortium name="Infravec"/>
            <person name="Campbell I L."/>
            <person name="Maslen G."/>
            <person name="Yates A."/>
        </authorList>
    </citation>
    <scope>NUCLEOTIDE SEQUENCE [LARGE SCALE GENOMIC DNA]</scope>
    <source>
        <strain evidence="15">Infravec2 EBRE</strain>
    </source>
</reference>
<dbReference type="Pfam" id="PF03801">
    <property type="entry name" value="Ndc80_HEC"/>
    <property type="match status" value="1"/>
</dbReference>
<keyword evidence="7 10" id="KW-0539">Nucleus</keyword>
<name>A0A182ILW4_ANOAO</name>
<dbReference type="Gene3D" id="1.10.418.30">
    <property type="entry name" value="Ncd80 complex, Ncd80 subunit"/>
    <property type="match status" value="1"/>
</dbReference>
<dbReference type="InterPro" id="IPR038273">
    <property type="entry name" value="Ndc80_sf"/>
</dbReference>
<keyword evidence="4 10" id="KW-0498">Mitosis</keyword>
<feature type="coiled-coil region" evidence="11">
    <location>
        <begin position="460"/>
        <end position="494"/>
    </location>
</feature>
<feature type="compositionally biased region" description="Polar residues" evidence="12">
    <location>
        <begin position="70"/>
        <end position="87"/>
    </location>
</feature>
<dbReference type="InterPro" id="IPR005550">
    <property type="entry name" value="Kinetochore_Ndc80"/>
</dbReference>
<evidence type="ECO:0000256" key="6">
    <source>
        <dbReference type="ARBA" id="ARBA00023054"/>
    </source>
</evidence>
<reference evidence="14" key="2">
    <citation type="submission" date="2022-08" db="UniProtKB">
        <authorList>
            <consortium name="EnsemblMetazoa"/>
        </authorList>
    </citation>
    <scope>IDENTIFICATION</scope>
    <source>
        <strain evidence="14">EBRO</strain>
    </source>
</reference>
<feature type="coiled-coil region" evidence="11">
    <location>
        <begin position="292"/>
        <end position="357"/>
    </location>
</feature>
<keyword evidence="15" id="KW-1185">Reference proteome</keyword>
<evidence type="ECO:0000256" key="11">
    <source>
        <dbReference type="SAM" id="Coils"/>
    </source>
</evidence>
<sequence>MSSNKRITFPRRTQEFEIPVPTSSVKKPQIRVSRIAQPVRKSSKPGLGQFGENGRSRSMEKGLSGLTLGVPSTATKKSINPRSSSATPRLRTPLRSVGFATNADNVHQQPVPSTVERERCSVDAQKIFDYLAQANVPDLPRDFIERGSMKAMSMKQFLIIVAHLFRQIGGTRYKIGSNFIEDIMKAITELQYPYSVSKSMLKTPSAPHSVHQVIAMLSWLIDLSPPPTSGSEWAPNYVHAAAFPSKDNTEFFYQSALESFHLWNLKKEEEFGEKVETMVDRFVACRTNGLNQAQVRERTEQLQKQLEAISANRTDGHTREQSFDGVQREVMERQRDLKQLTAETKQLAKQLKRQEDEYYKRQDQYYDCENALAKLKDELARQEMTVGERDELRKLITRNKNIVSAKRKAIVSLEEASSSHQIALSRLIKQKINFISELNTKLCHLSNALQPDIQFTPVELSLTTENYPELEQQLLDLELQLQDIVRQYRELHCRLSQEKFRLEQRLSDIQLSLQPLEAKVASQTARLGRLQQQRDEITRELGALAVRAAELENRHDRERELQHTVETIKQQLESNRKAIEKLELNKQQLMEEGLERCRAALEERHQKLAETTAYVEWCEVTMKKICDACSPDASNETIKQG</sequence>
<dbReference type="EnsemblMetazoa" id="ENSAATROPT007505">
    <property type="protein sequence ID" value="ENSAATROPP006725"/>
    <property type="gene ID" value="ENSAATROPG006113"/>
</dbReference>
<dbReference type="Proteomes" id="UP000075880">
    <property type="component" value="Unassembled WGS sequence"/>
</dbReference>
<dbReference type="PANTHER" id="PTHR10643:SF2">
    <property type="entry name" value="KINETOCHORE PROTEIN NDC80 HOMOLOG"/>
    <property type="match status" value="1"/>
</dbReference>
<dbReference type="VEuPathDB" id="VectorBase:AATE001618"/>
<comment type="function">
    <text evidence="10">Acts as a component of the essential kinetochore-associated NDC80 complex, which is required for chromosome segregation and spindle checkpoint activity.</text>
</comment>
<keyword evidence="8 10" id="KW-0131">Cell cycle</keyword>
<dbReference type="GO" id="GO:0005634">
    <property type="term" value="C:nucleus"/>
    <property type="evidence" value="ECO:0007669"/>
    <property type="project" value="UniProtKB-SubCell"/>
</dbReference>
<dbReference type="GO" id="GO:0051301">
    <property type="term" value="P:cell division"/>
    <property type="evidence" value="ECO:0007669"/>
    <property type="project" value="UniProtKB-UniRule"/>
</dbReference>
<feature type="region of interest" description="Disordered" evidence="12">
    <location>
        <begin position="1"/>
        <end position="89"/>
    </location>
</feature>
<evidence type="ECO:0000256" key="10">
    <source>
        <dbReference type="RuleBase" id="RU368072"/>
    </source>
</evidence>
<comment type="similarity">
    <text evidence="1 10">Belongs to the NDC80/HEC1 family.</text>
</comment>
<evidence type="ECO:0000256" key="8">
    <source>
        <dbReference type="ARBA" id="ARBA00023306"/>
    </source>
</evidence>
<keyword evidence="2 10" id="KW-0158">Chromosome</keyword>
<keyword evidence="3 10" id="KW-0132">Cell division</keyword>
<keyword evidence="6 11" id="KW-0175">Coiled coil</keyword>
<evidence type="ECO:0000313" key="15">
    <source>
        <dbReference type="Proteomes" id="UP000075880"/>
    </source>
</evidence>
<feature type="coiled-coil region" evidence="11">
    <location>
        <begin position="520"/>
        <end position="592"/>
    </location>
</feature>
<dbReference type="GO" id="GO:0051315">
    <property type="term" value="P:attachment of mitotic spindle microtubules to kinetochore"/>
    <property type="evidence" value="ECO:0007669"/>
    <property type="project" value="UniProtKB-UniRule"/>
</dbReference>
<evidence type="ECO:0000256" key="7">
    <source>
        <dbReference type="ARBA" id="ARBA00023242"/>
    </source>
</evidence>
<comment type="subcellular location">
    <subcellularLocation>
        <location evidence="10">Chromosome</location>
        <location evidence="10">Centromere</location>
        <location evidence="10">Kinetochore</location>
    </subcellularLocation>
    <subcellularLocation>
        <location evidence="10">Nucleus</location>
    </subcellularLocation>
</comment>
<evidence type="ECO:0000313" key="14">
    <source>
        <dbReference type="EnsemblMetazoa" id="AATE001618-PA.1"/>
    </source>
</evidence>
<feature type="domain" description="Kinetochore protein Ndc80 CH" evidence="13">
    <location>
        <begin position="116"/>
        <end position="223"/>
    </location>
</feature>
<evidence type="ECO:0000256" key="2">
    <source>
        <dbReference type="ARBA" id="ARBA00022454"/>
    </source>
</evidence>
<dbReference type="EnsemblMetazoa" id="AATE001618-RA">
    <property type="protein sequence ID" value="AATE001618-PA.1"/>
    <property type="gene ID" value="AATE001618"/>
</dbReference>
<proteinExistence type="inferred from homology"/>
<evidence type="ECO:0000259" key="13">
    <source>
        <dbReference type="Pfam" id="PF03801"/>
    </source>
</evidence>
<dbReference type="STRING" id="41427.A0A182ILW4"/>
<evidence type="ECO:0000256" key="12">
    <source>
        <dbReference type="SAM" id="MobiDB-lite"/>
    </source>
</evidence>
<comment type="subunit">
    <text evidence="10">Component of the NDC80 complex.</text>
</comment>
<evidence type="ECO:0000256" key="4">
    <source>
        <dbReference type="ARBA" id="ARBA00022776"/>
    </source>
</evidence>
<organism evidence="14">
    <name type="scientific">Anopheles atroparvus</name>
    <name type="common">European mosquito</name>
    <dbReference type="NCBI Taxonomy" id="41427"/>
    <lineage>
        <taxon>Eukaryota</taxon>
        <taxon>Metazoa</taxon>
        <taxon>Ecdysozoa</taxon>
        <taxon>Arthropoda</taxon>
        <taxon>Hexapoda</taxon>
        <taxon>Insecta</taxon>
        <taxon>Pterygota</taxon>
        <taxon>Neoptera</taxon>
        <taxon>Endopterygota</taxon>
        <taxon>Diptera</taxon>
        <taxon>Nematocera</taxon>
        <taxon>Culicoidea</taxon>
        <taxon>Culicidae</taxon>
        <taxon>Anophelinae</taxon>
        <taxon>Anopheles</taxon>
    </lineage>
</organism>
<evidence type="ECO:0000256" key="5">
    <source>
        <dbReference type="ARBA" id="ARBA00022838"/>
    </source>
</evidence>
<keyword evidence="5 10" id="KW-0995">Kinetochore</keyword>
<evidence type="ECO:0000256" key="1">
    <source>
        <dbReference type="ARBA" id="ARBA00007050"/>
    </source>
</evidence>
<dbReference type="GO" id="GO:0031262">
    <property type="term" value="C:Ndc80 complex"/>
    <property type="evidence" value="ECO:0007669"/>
    <property type="project" value="UniProtKB-UniRule"/>
</dbReference>
<protein>
    <recommendedName>
        <fullName evidence="10">Kinetochore protein NDC80</fullName>
    </recommendedName>
</protein>
<dbReference type="PANTHER" id="PTHR10643">
    <property type="entry name" value="KINETOCHORE PROTEIN NDC80"/>
    <property type="match status" value="1"/>
</dbReference>
<evidence type="ECO:0000256" key="9">
    <source>
        <dbReference type="ARBA" id="ARBA00023328"/>
    </source>
</evidence>
<evidence type="ECO:0000256" key="3">
    <source>
        <dbReference type="ARBA" id="ARBA00022618"/>
    </source>
</evidence>
<keyword evidence="9 10" id="KW-0137">Centromere</keyword>
<accession>A0A182ILW4</accession>
<dbReference type="InterPro" id="IPR055260">
    <property type="entry name" value="Ndc80_CH"/>
</dbReference>
<dbReference type="AlphaFoldDB" id="A0A182ILW4"/>